<dbReference type="InterPro" id="IPR036383">
    <property type="entry name" value="TSP1_rpt_sf"/>
</dbReference>
<feature type="signal peptide" evidence="11">
    <location>
        <begin position="1"/>
        <end position="19"/>
    </location>
</feature>
<evidence type="ECO:0000256" key="9">
    <source>
        <dbReference type="SAM" id="MobiDB-lite"/>
    </source>
</evidence>
<protein>
    <recommendedName>
        <fullName evidence="16">EGF-like domain-containing protein</fullName>
    </recommendedName>
</protein>
<name>A0A7M5V2Y4_9CNID</name>
<dbReference type="InterPro" id="IPR000742">
    <property type="entry name" value="EGF"/>
</dbReference>
<keyword evidence="5 10" id="KW-1133">Transmembrane helix</keyword>
<dbReference type="InterPro" id="IPR044004">
    <property type="entry name" value="TSP1_spondin_dom"/>
</dbReference>
<feature type="domain" description="EGF-like" evidence="13">
    <location>
        <begin position="113"/>
        <end position="152"/>
    </location>
</feature>
<keyword evidence="7" id="KW-1015">Disulfide bond</keyword>
<reference evidence="14" key="1">
    <citation type="submission" date="2021-01" db="UniProtKB">
        <authorList>
            <consortium name="EnsemblMetazoa"/>
        </authorList>
    </citation>
    <scope>IDENTIFICATION</scope>
</reference>
<evidence type="ECO:0000313" key="14">
    <source>
        <dbReference type="EnsemblMetazoa" id="CLYHEMP001515.1"/>
    </source>
</evidence>
<evidence type="ECO:0000256" key="1">
    <source>
        <dbReference type="ARBA" id="ARBA00004479"/>
    </source>
</evidence>
<dbReference type="PROSITE" id="PS01187">
    <property type="entry name" value="EGF_CA"/>
    <property type="match status" value="1"/>
</dbReference>
<evidence type="ECO:0000259" key="12">
    <source>
        <dbReference type="SMART" id="SM00179"/>
    </source>
</evidence>
<evidence type="ECO:0000256" key="10">
    <source>
        <dbReference type="SAM" id="Phobius"/>
    </source>
</evidence>
<keyword evidence="15" id="KW-1185">Reference proteome</keyword>
<evidence type="ECO:0000256" key="4">
    <source>
        <dbReference type="ARBA" id="ARBA00022734"/>
    </source>
</evidence>
<evidence type="ECO:0000256" key="11">
    <source>
        <dbReference type="SAM" id="SignalP"/>
    </source>
</evidence>
<dbReference type="GO" id="GO:0050772">
    <property type="term" value="P:positive regulation of axonogenesis"/>
    <property type="evidence" value="ECO:0007669"/>
    <property type="project" value="TreeGrafter"/>
</dbReference>
<feature type="compositionally biased region" description="Low complexity" evidence="9">
    <location>
        <begin position="502"/>
        <end position="516"/>
    </location>
</feature>
<sequence>MNLPIFVLVINYLFHGSKAASDDDCILSEWGDWGPCSKNCSTGGTKTRSKTIIQMNGFFGDPCSTKTMKESTECGIENNGCEQLCDPQTGHCHCRKGMMPDKANLKSCVDINECNANFGRGDCAQKCENIKEGYKCSCYPNFYLASDEKNCNFNTSAEKCDFAIREYSDTFECVCKDKELVGLKCNKNKDQCNNVKCMSDSVCLLYNHPGVNCFAIKDMIPILHPIKYSTYNIGNYRYIVELYMTRILEKIAPKSPLFGGNYDTNDIHSSDTSKFYYVEGSQPRQVKSFTYVLYAVFNIENSLTSANPQEICSKLSGTDVHCLTQRECNILKSEGFSCPHVYTSTFGKQESNDSSKSNVIVIVVCLVVLLALIAIAICFVRRRGKWRNLRMMFHRDTEEVRQVNDNLLRQESQNEPPPPYTAQDSNLVHIEEFDRSVFKDEPLNKRVEEPVYESVTNLTGLPKYEDEYESMSSVKKGDKVDLPDEEDEGAARYVAVPCPTIAPSSGEAAGQSSSSATEVEPHYVAPTNNKPLLYDDDDIKI</sequence>
<comment type="subcellular location">
    <subcellularLocation>
        <location evidence="1">Membrane</location>
        <topology evidence="1">Single-pass type I membrane protein</topology>
    </subcellularLocation>
</comment>
<evidence type="ECO:0000256" key="8">
    <source>
        <dbReference type="ARBA" id="ARBA00023180"/>
    </source>
</evidence>
<dbReference type="Gene3D" id="2.20.100.10">
    <property type="entry name" value="Thrombospondin type-1 (TSP1) repeat"/>
    <property type="match status" value="1"/>
</dbReference>
<dbReference type="InterPro" id="IPR018097">
    <property type="entry name" value="EGF_Ca-bd_CS"/>
</dbReference>
<dbReference type="AlphaFoldDB" id="A0A7M5V2Y4"/>
<dbReference type="OrthoDB" id="6090599at2759"/>
<accession>A0A7M5V2Y4</accession>
<feature type="transmembrane region" description="Helical" evidence="10">
    <location>
        <begin position="359"/>
        <end position="380"/>
    </location>
</feature>
<organism evidence="14 15">
    <name type="scientific">Clytia hemisphaerica</name>
    <dbReference type="NCBI Taxonomy" id="252671"/>
    <lineage>
        <taxon>Eukaryota</taxon>
        <taxon>Metazoa</taxon>
        <taxon>Cnidaria</taxon>
        <taxon>Hydrozoa</taxon>
        <taxon>Hydroidolina</taxon>
        <taxon>Leptothecata</taxon>
        <taxon>Obeliida</taxon>
        <taxon>Clytiidae</taxon>
        <taxon>Clytia</taxon>
    </lineage>
</organism>
<dbReference type="SMART" id="SM00209">
    <property type="entry name" value="TSP1"/>
    <property type="match status" value="1"/>
</dbReference>
<evidence type="ECO:0000256" key="3">
    <source>
        <dbReference type="ARBA" id="ARBA00022729"/>
    </source>
</evidence>
<dbReference type="GO" id="GO:0005737">
    <property type="term" value="C:cytoplasm"/>
    <property type="evidence" value="ECO:0007669"/>
    <property type="project" value="TreeGrafter"/>
</dbReference>
<dbReference type="GO" id="GO:0016020">
    <property type="term" value="C:membrane"/>
    <property type="evidence" value="ECO:0007669"/>
    <property type="project" value="UniProtKB-SubCell"/>
</dbReference>
<evidence type="ECO:0000256" key="6">
    <source>
        <dbReference type="ARBA" id="ARBA00023136"/>
    </source>
</evidence>
<keyword evidence="8" id="KW-0325">Glycoprotein</keyword>
<evidence type="ECO:0000256" key="5">
    <source>
        <dbReference type="ARBA" id="ARBA00022989"/>
    </source>
</evidence>
<evidence type="ECO:0000313" key="15">
    <source>
        <dbReference type="Proteomes" id="UP000594262"/>
    </source>
</evidence>
<feature type="region of interest" description="Disordered" evidence="9">
    <location>
        <begin position="500"/>
        <end position="541"/>
    </location>
</feature>
<dbReference type="GO" id="GO:0030246">
    <property type="term" value="F:carbohydrate binding"/>
    <property type="evidence" value="ECO:0007669"/>
    <property type="project" value="UniProtKB-KW"/>
</dbReference>
<dbReference type="RefSeq" id="XP_066913412.1">
    <property type="nucleotide sequence ID" value="XM_067057311.1"/>
</dbReference>
<dbReference type="PANTHER" id="PTHR14789:SF1">
    <property type="entry name" value="CHONDROLECTIN"/>
    <property type="match status" value="1"/>
</dbReference>
<dbReference type="InterPro" id="IPR000884">
    <property type="entry name" value="TSP1_rpt"/>
</dbReference>
<dbReference type="SUPFAM" id="SSF82895">
    <property type="entry name" value="TSP-1 type 1 repeat"/>
    <property type="match status" value="1"/>
</dbReference>
<keyword evidence="6 10" id="KW-0472">Membrane</keyword>
<dbReference type="InterPro" id="IPR001881">
    <property type="entry name" value="EGF-like_Ca-bd_dom"/>
</dbReference>
<dbReference type="Proteomes" id="UP000594262">
    <property type="component" value="Unplaced"/>
</dbReference>
<dbReference type="Pfam" id="PF19028">
    <property type="entry name" value="TSP1_spondin"/>
    <property type="match status" value="1"/>
</dbReference>
<dbReference type="SUPFAM" id="SSF57196">
    <property type="entry name" value="EGF/Laminin"/>
    <property type="match status" value="1"/>
</dbReference>
<dbReference type="PROSITE" id="PS50092">
    <property type="entry name" value="TSP1"/>
    <property type="match status" value="1"/>
</dbReference>
<proteinExistence type="predicted"/>
<dbReference type="Gene3D" id="2.10.25.10">
    <property type="entry name" value="Laminin"/>
    <property type="match status" value="2"/>
</dbReference>
<evidence type="ECO:0000256" key="7">
    <source>
        <dbReference type="ARBA" id="ARBA00023157"/>
    </source>
</evidence>
<dbReference type="RefSeq" id="XP_066913413.1">
    <property type="nucleotide sequence ID" value="XM_067057312.1"/>
</dbReference>
<keyword evidence="4" id="KW-0430">Lectin</keyword>
<evidence type="ECO:0000259" key="13">
    <source>
        <dbReference type="SMART" id="SM00181"/>
    </source>
</evidence>
<dbReference type="PANTHER" id="PTHR14789">
    <property type="entry name" value="CHONDROLECTIN VARIANT CHODLFDELTAE"/>
    <property type="match status" value="1"/>
</dbReference>
<dbReference type="GO" id="GO:0005509">
    <property type="term" value="F:calcium ion binding"/>
    <property type="evidence" value="ECO:0007669"/>
    <property type="project" value="InterPro"/>
</dbReference>
<dbReference type="GeneID" id="136800661"/>
<dbReference type="SMART" id="SM00179">
    <property type="entry name" value="EGF_CA"/>
    <property type="match status" value="1"/>
</dbReference>
<evidence type="ECO:0008006" key="16">
    <source>
        <dbReference type="Google" id="ProtNLM"/>
    </source>
</evidence>
<dbReference type="SMART" id="SM00181">
    <property type="entry name" value="EGF"/>
    <property type="match status" value="2"/>
</dbReference>
<feature type="domain" description="EGF-like calcium-binding" evidence="12">
    <location>
        <begin position="110"/>
        <end position="152"/>
    </location>
</feature>
<keyword evidence="3 11" id="KW-0732">Signal</keyword>
<dbReference type="InterPro" id="IPR051505">
    <property type="entry name" value="C-type_lectin_domain"/>
</dbReference>
<dbReference type="EnsemblMetazoa" id="CLYHEMT001515.1">
    <property type="protein sequence ID" value="CLYHEMP001515.1"/>
    <property type="gene ID" value="CLYHEMG001515"/>
</dbReference>
<feature type="chain" id="PRO_5029679172" description="EGF-like domain-containing protein" evidence="11">
    <location>
        <begin position="20"/>
        <end position="541"/>
    </location>
</feature>
<keyword evidence="2 10" id="KW-0812">Transmembrane</keyword>
<evidence type="ECO:0000256" key="2">
    <source>
        <dbReference type="ARBA" id="ARBA00022692"/>
    </source>
</evidence>
<feature type="domain" description="EGF-like" evidence="13">
    <location>
        <begin position="73"/>
        <end position="109"/>
    </location>
</feature>